<feature type="transmembrane region" description="Helical" evidence="1">
    <location>
        <begin position="192"/>
        <end position="215"/>
    </location>
</feature>
<reference evidence="2" key="1">
    <citation type="submission" date="2018-06" db="EMBL/GenBank/DDBJ databases">
        <authorList>
            <person name="Zhirakovskaya E."/>
        </authorList>
    </citation>
    <scope>NUCLEOTIDE SEQUENCE</scope>
</reference>
<organism evidence="2">
    <name type="scientific">hydrothermal vent metagenome</name>
    <dbReference type="NCBI Taxonomy" id="652676"/>
    <lineage>
        <taxon>unclassified sequences</taxon>
        <taxon>metagenomes</taxon>
        <taxon>ecological metagenomes</taxon>
    </lineage>
</organism>
<sequence>LRTVGIVTPAIEATRRGSYTTAILAWTFLCGAAIYIVFILSFFFVGISNMATTNANAITTWTQTLTPNSGAYQSVELAYDSNWQSIAGPMDITLLLADGSEHRITLDPGPMKVAGLDDANNIDWDADTIEVWFEDVGLDITDPQIAAEAAETSRVVDLTIMAPTSGYSITLAHHTNQLVPTSTPISSNIFDGWQWVLSGMALMLVIYVLGIVAIVRRRRKLLCQVG</sequence>
<proteinExistence type="predicted"/>
<gene>
    <name evidence="2" type="ORF">MNBD_PLANCTO03-2265</name>
</gene>
<keyword evidence="1" id="KW-0812">Transmembrane</keyword>
<protein>
    <submittedName>
        <fullName evidence="2">Uncharacterized protein</fullName>
    </submittedName>
</protein>
<dbReference type="AlphaFoldDB" id="A0A3B1DXD4"/>
<name>A0A3B1DXD4_9ZZZZ</name>
<accession>A0A3B1DXD4</accession>
<keyword evidence="1" id="KW-1133">Transmembrane helix</keyword>
<evidence type="ECO:0000256" key="1">
    <source>
        <dbReference type="SAM" id="Phobius"/>
    </source>
</evidence>
<dbReference type="EMBL" id="UOGK01000586">
    <property type="protein sequence ID" value="VAX41743.1"/>
    <property type="molecule type" value="Genomic_DNA"/>
</dbReference>
<keyword evidence="1" id="KW-0472">Membrane</keyword>
<feature type="non-terminal residue" evidence="2">
    <location>
        <position position="1"/>
    </location>
</feature>
<feature type="transmembrane region" description="Helical" evidence="1">
    <location>
        <begin position="23"/>
        <end position="47"/>
    </location>
</feature>
<evidence type="ECO:0000313" key="2">
    <source>
        <dbReference type="EMBL" id="VAX41743.1"/>
    </source>
</evidence>